<dbReference type="RefSeq" id="YP_009617439.1">
    <property type="nucleotide sequence ID" value="NC_042060.1"/>
</dbReference>
<name>I7DNN4_9CAUD</name>
<dbReference type="KEGG" id="vg:40093978"/>
<proteinExistence type="predicted"/>
<evidence type="ECO:0000313" key="2">
    <source>
        <dbReference type="Proteomes" id="UP000232534"/>
    </source>
</evidence>
<accession>I7DNN4</accession>
<evidence type="ECO:0000313" key="1">
    <source>
        <dbReference type="EMBL" id="AFO70958.1"/>
    </source>
</evidence>
<dbReference type="EMBL" id="JX233784">
    <property type="protein sequence ID" value="AFO70958.1"/>
    <property type="molecule type" value="Genomic_DNA"/>
</dbReference>
<protein>
    <submittedName>
        <fullName evidence="1">Uncharacterized protein</fullName>
    </submittedName>
</protein>
<organism evidence="1 2">
    <name type="scientific">Pseudomonas phage PA7</name>
    <dbReference type="NCBI Taxonomy" id="347330"/>
    <lineage>
        <taxon>Viruses</taxon>
        <taxon>Duplodnaviria</taxon>
        <taxon>Heunggongvirae</taxon>
        <taxon>Uroviricota</taxon>
        <taxon>Caudoviricetes</taxon>
        <taxon>Chimalliviridae</taxon>
        <taxon>Phikzvirus</taxon>
        <taxon>Phikzvirus PA7</taxon>
    </lineage>
</organism>
<keyword evidence="2" id="KW-1185">Reference proteome</keyword>
<dbReference type="Proteomes" id="UP000232534">
    <property type="component" value="Segment"/>
</dbReference>
<dbReference type="GeneID" id="40093978"/>
<reference evidence="1 2" key="1">
    <citation type="submission" date="2012-06" db="EMBL/GenBank/DDBJ databases">
        <authorList>
            <person name="Kim M.S."/>
            <person name="Cha K.E."/>
            <person name="Kim Y.D."/>
            <person name="Myung H."/>
        </authorList>
    </citation>
    <scope>NUCLEOTIDE SEQUENCE [LARGE SCALE GENOMIC DNA]</scope>
</reference>
<sequence>MIKMGIDVFPVVTKRSTRSSDGARVLKFIDMHTCEALNFSRCYYLWDWLTDNNEYTNRFCRPTLKGCGFGTLVSDDSHPVWNNFEGRLSQIVNSKQDNLTPYAYYSEDGWYPLTMIFNMEDLWNFDYDQKPTMFDQDVNGEVISEKTYRQLFLSNGVDDGYFKFLEETKKMECVHFIARFWG</sequence>